<keyword evidence="2" id="KW-1185">Reference proteome</keyword>
<reference evidence="1 2" key="1">
    <citation type="submission" date="2024-11" db="EMBL/GenBank/DDBJ databases">
        <title>A near-complete genome assembly of Cinchona calisaya.</title>
        <authorList>
            <person name="Lian D.C."/>
            <person name="Zhao X.W."/>
            <person name="Wei L."/>
        </authorList>
    </citation>
    <scope>NUCLEOTIDE SEQUENCE [LARGE SCALE GENOMIC DNA]</scope>
    <source>
        <tissue evidence="1">Nenye</tissue>
    </source>
</reference>
<dbReference type="AlphaFoldDB" id="A0ABD2ZNB6"/>
<comment type="caution">
    <text evidence="1">The sequence shown here is derived from an EMBL/GenBank/DDBJ whole genome shotgun (WGS) entry which is preliminary data.</text>
</comment>
<accession>A0ABD2ZNB6</accession>
<organism evidence="1 2">
    <name type="scientific">Cinchona calisaya</name>
    <dbReference type="NCBI Taxonomy" id="153742"/>
    <lineage>
        <taxon>Eukaryota</taxon>
        <taxon>Viridiplantae</taxon>
        <taxon>Streptophyta</taxon>
        <taxon>Embryophyta</taxon>
        <taxon>Tracheophyta</taxon>
        <taxon>Spermatophyta</taxon>
        <taxon>Magnoliopsida</taxon>
        <taxon>eudicotyledons</taxon>
        <taxon>Gunneridae</taxon>
        <taxon>Pentapetalae</taxon>
        <taxon>asterids</taxon>
        <taxon>lamiids</taxon>
        <taxon>Gentianales</taxon>
        <taxon>Rubiaceae</taxon>
        <taxon>Cinchonoideae</taxon>
        <taxon>Cinchoneae</taxon>
        <taxon>Cinchona</taxon>
    </lineage>
</organism>
<protein>
    <submittedName>
        <fullName evidence="1">Uncharacterized protein</fullName>
    </submittedName>
</protein>
<evidence type="ECO:0000313" key="2">
    <source>
        <dbReference type="Proteomes" id="UP001630127"/>
    </source>
</evidence>
<proteinExistence type="predicted"/>
<sequence>MEESSNQMNQVMEMMKHMLEGWAKYQATFVALIARINKLSQNQEGWTNIICEPENSSSRAPIPTQSKFALSGCPENNLVPQYAKLDFHSNSRKHNPLGRLNRFD</sequence>
<dbReference type="Proteomes" id="UP001630127">
    <property type="component" value="Unassembled WGS sequence"/>
</dbReference>
<name>A0ABD2ZNB6_9GENT</name>
<dbReference type="EMBL" id="JBJUIK010000008">
    <property type="protein sequence ID" value="KAL3520361.1"/>
    <property type="molecule type" value="Genomic_DNA"/>
</dbReference>
<evidence type="ECO:0000313" key="1">
    <source>
        <dbReference type="EMBL" id="KAL3520361.1"/>
    </source>
</evidence>
<gene>
    <name evidence="1" type="ORF">ACH5RR_018510</name>
</gene>